<dbReference type="OMA" id="VECYAKE"/>
<dbReference type="Gramene" id="KXG39311">
    <property type="protein sequence ID" value="KXG39311"/>
    <property type="gene ID" value="SORBI_3001G363400"/>
</dbReference>
<protein>
    <recommendedName>
        <fullName evidence="8">Terpene synthase</fullName>
    </recommendedName>
</protein>
<dbReference type="Pfam" id="PF03936">
    <property type="entry name" value="Terpene_synth_C"/>
    <property type="match status" value="1"/>
</dbReference>
<reference evidence="6 7" key="1">
    <citation type="journal article" date="2009" name="Nature">
        <title>The Sorghum bicolor genome and the diversification of grasses.</title>
        <authorList>
            <person name="Paterson A.H."/>
            <person name="Bowers J.E."/>
            <person name="Bruggmann R."/>
            <person name="Dubchak I."/>
            <person name="Grimwood J."/>
            <person name="Gundlach H."/>
            <person name="Haberer G."/>
            <person name="Hellsten U."/>
            <person name="Mitros T."/>
            <person name="Poliakov A."/>
            <person name="Schmutz J."/>
            <person name="Spannagl M."/>
            <person name="Tang H."/>
            <person name="Wang X."/>
            <person name="Wicker T."/>
            <person name="Bharti A.K."/>
            <person name="Chapman J."/>
            <person name="Feltus F.A."/>
            <person name="Gowik U."/>
            <person name="Grigoriev I.V."/>
            <person name="Lyons E."/>
            <person name="Maher C.A."/>
            <person name="Martis M."/>
            <person name="Narechania A."/>
            <person name="Otillar R.P."/>
            <person name="Penning B.W."/>
            <person name="Salamov A.A."/>
            <person name="Wang Y."/>
            <person name="Zhang L."/>
            <person name="Carpita N.C."/>
            <person name="Freeling M."/>
            <person name="Gingle A.R."/>
            <person name="Hash C.T."/>
            <person name="Keller B."/>
            <person name="Klein P."/>
            <person name="Kresovich S."/>
            <person name="McCann M.C."/>
            <person name="Ming R."/>
            <person name="Peterson D.G."/>
            <person name="Mehboob-ur-Rahman"/>
            <person name="Ware D."/>
            <person name="Westhoff P."/>
            <person name="Mayer K.F."/>
            <person name="Messing J."/>
            <person name="Rokhsar D.S."/>
        </authorList>
    </citation>
    <scope>NUCLEOTIDE SEQUENCE [LARGE SCALE GENOMIC DNA]</scope>
    <source>
        <strain evidence="7">cv. BTx623</strain>
    </source>
</reference>
<dbReference type="InterPro" id="IPR050148">
    <property type="entry name" value="Terpene_synthase-like"/>
</dbReference>
<dbReference type="Gene3D" id="1.50.10.130">
    <property type="entry name" value="Terpene synthase, N-terminal domain"/>
    <property type="match status" value="1"/>
</dbReference>
<evidence type="ECO:0000259" key="4">
    <source>
        <dbReference type="Pfam" id="PF01397"/>
    </source>
</evidence>
<dbReference type="SUPFAM" id="SSF48239">
    <property type="entry name" value="Terpenoid cyclases/Protein prenyltransferases"/>
    <property type="match status" value="1"/>
</dbReference>
<dbReference type="STRING" id="4558.A0A1B6QN20"/>
<dbReference type="PANTHER" id="PTHR31225">
    <property type="entry name" value="OS04G0344100 PROTEIN-RELATED"/>
    <property type="match status" value="1"/>
</dbReference>
<dbReference type="SFLD" id="SFLDG01019">
    <property type="entry name" value="Terpene_Cyclase_Like_1_C_Termi"/>
    <property type="match status" value="1"/>
</dbReference>
<dbReference type="Gene3D" id="1.10.600.10">
    <property type="entry name" value="Farnesyl Diphosphate Synthase"/>
    <property type="match status" value="1"/>
</dbReference>
<dbReference type="OrthoDB" id="1877784at2759"/>
<dbReference type="InterPro" id="IPR008930">
    <property type="entry name" value="Terpenoid_cyclase/PrenylTrfase"/>
</dbReference>
<dbReference type="SFLD" id="SFLDS00005">
    <property type="entry name" value="Isoprenoid_Synthase_Type_I"/>
    <property type="match status" value="1"/>
</dbReference>
<feature type="domain" description="Terpene synthase metal-binding" evidence="5">
    <location>
        <begin position="284"/>
        <end position="521"/>
    </location>
</feature>
<comment type="cofactor">
    <cofactor evidence="1">
        <name>Mn(2+)</name>
        <dbReference type="ChEBI" id="CHEBI:29035"/>
    </cofactor>
</comment>
<dbReference type="Pfam" id="PF01397">
    <property type="entry name" value="Terpene_synth"/>
    <property type="match status" value="1"/>
</dbReference>
<keyword evidence="7" id="KW-1185">Reference proteome</keyword>
<reference evidence="7" key="2">
    <citation type="journal article" date="2018" name="Plant J.">
        <title>The Sorghum bicolor reference genome: improved assembly, gene annotations, a transcriptome atlas, and signatures of genome organization.</title>
        <authorList>
            <person name="McCormick R.F."/>
            <person name="Truong S.K."/>
            <person name="Sreedasyam A."/>
            <person name="Jenkins J."/>
            <person name="Shu S."/>
            <person name="Sims D."/>
            <person name="Kennedy M."/>
            <person name="Amirebrahimi M."/>
            <person name="Weers B.D."/>
            <person name="McKinley B."/>
            <person name="Mattison A."/>
            <person name="Morishige D.T."/>
            <person name="Grimwood J."/>
            <person name="Schmutz J."/>
            <person name="Mullet J.E."/>
        </authorList>
    </citation>
    <scope>NUCLEOTIDE SEQUENCE [LARGE SCALE GENOMIC DNA]</scope>
    <source>
        <strain evidence="7">cv. BTx623</strain>
    </source>
</reference>
<evidence type="ECO:0000256" key="2">
    <source>
        <dbReference type="ARBA" id="ARBA00001946"/>
    </source>
</evidence>
<dbReference type="GO" id="GO:0046246">
    <property type="term" value="P:terpene biosynthetic process"/>
    <property type="evidence" value="ECO:0000318"/>
    <property type="project" value="GO_Central"/>
</dbReference>
<dbReference type="InterPro" id="IPR008949">
    <property type="entry name" value="Isoprenoid_synthase_dom_sf"/>
</dbReference>
<dbReference type="eggNOG" id="ENOG502QUCN">
    <property type="taxonomic scope" value="Eukaryota"/>
</dbReference>
<accession>A0A1B6QN20</accession>
<proteinExistence type="predicted"/>
<evidence type="ECO:0000313" key="6">
    <source>
        <dbReference type="EMBL" id="KXG39311.1"/>
    </source>
</evidence>
<dbReference type="GO" id="GO:0000287">
    <property type="term" value="F:magnesium ion binding"/>
    <property type="evidence" value="ECO:0007669"/>
    <property type="project" value="InterPro"/>
</dbReference>
<dbReference type="InterPro" id="IPR005630">
    <property type="entry name" value="Terpene_synthase_metal-bd"/>
</dbReference>
<sequence length="580" mass="64708">MAPITVAAAPPPASLETGGGAGLTVATVGAFEPCAWGDFFVTYVPPVSQESEERMRERAHQLKAELRRRMSFEATRSVADMVTLVDTLQRLGIDNHFRHEVDAALKRINNNNSCESLGDSSAGSGGGGAADDGLHTVALRFRLLRQHGVWVPADVFDRFKDDTTGGFSESLSSDPRGLLSLYNAAHMATPGEQGLDEAISFARRHLESLKLKGTLSSPLAEQVCRALDIPLARLPKRLETMHYVVEYEKEEGHDAVLLELARLDFDLVRFLHLRELKDLSLWWKDLYGNVKLNYARDRLVENYFWTCGVFHEEEYSRARMLFAKTFGLLSLMDDTYDVYATLEECHILNDAIQRWDENSASILPEYMRMFYINLVRNFQGFEDSLQPNEKYRVSYAKQAFKLSSKYYLDEAKWCSEKYAPSFKEHMEVSVMSSGFPTLAVVLLMGAGDMATREAFRWAIGVPAVVSASGEVARFRNDIASYKKGKNKKDVASSVECYAKEHGTSGEEAAVAIAGMAEHAWRTINRSCMEMDSALLPAAQLVVNLTKTLEVIYLGGRDAYTFAADLKDLVVSLFLNGPTTV</sequence>
<evidence type="ECO:0000313" key="7">
    <source>
        <dbReference type="Proteomes" id="UP000000768"/>
    </source>
</evidence>
<evidence type="ECO:0000259" key="5">
    <source>
        <dbReference type="Pfam" id="PF03936"/>
    </source>
</evidence>
<dbReference type="AlphaFoldDB" id="A0A1B6QN20"/>
<dbReference type="InterPro" id="IPR001906">
    <property type="entry name" value="Terpene_synth_N"/>
</dbReference>
<evidence type="ECO:0000256" key="1">
    <source>
        <dbReference type="ARBA" id="ARBA00001936"/>
    </source>
</evidence>
<dbReference type="InParanoid" id="A0A1B6QN20"/>
<dbReference type="Proteomes" id="UP000000768">
    <property type="component" value="Chromosome 1"/>
</dbReference>
<feature type="domain" description="Terpene synthase N-terminal" evidence="4">
    <location>
        <begin position="36"/>
        <end position="227"/>
    </location>
</feature>
<dbReference type="PANTHER" id="PTHR31225:SF63">
    <property type="entry name" value="BETA-SELINENE SYNTHASE"/>
    <property type="match status" value="1"/>
</dbReference>
<dbReference type="GO" id="GO:0016102">
    <property type="term" value="P:diterpenoid biosynthetic process"/>
    <property type="evidence" value="ECO:0007669"/>
    <property type="project" value="InterPro"/>
</dbReference>
<dbReference type="InterPro" id="IPR034741">
    <property type="entry name" value="Terpene_cyclase-like_1_C"/>
</dbReference>
<dbReference type="SUPFAM" id="SSF48576">
    <property type="entry name" value="Terpenoid synthases"/>
    <property type="match status" value="1"/>
</dbReference>
<gene>
    <name evidence="6" type="ORF">SORBI_3001G363400</name>
</gene>
<dbReference type="InterPro" id="IPR036965">
    <property type="entry name" value="Terpene_synth_N_sf"/>
</dbReference>
<dbReference type="FunFam" id="1.10.600.10:FF:000007">
    <property type="entry name" value="Isoprene synthase, chloroplastic"/>
    <property type="match status" value="1"/>
</dbReference>
<evidence type="ECO:0008006" key="8">
    <source>
        <dbReference type="Google" id="ProtNLM"/>
    </source>
</evidence>
<organism evidence="6 7">
    <name type="scientific">Sorghum bicolor</name>
    <name type="common">Sorghum</name>
    <name type="synonym">Sorghum vulgare</name>
    <dbReference type="NCBI Taxonomy" id="4558"/>
    <lineage>
        <taxon>Eukaryota</taxon>
        <taxon>Viridiplantae</taxon>
        <taxon>Streptophyta</taxon>
        <taxon>Embryophyta</taxon>
        <taxon>Tracheophyta</taxon>
        <taxon>Spermatophyta</taxon>
        <taxon>Magnoliopsida</taxon>
        <taxon>Liliopsida</taxon>
        <taxon>Poales</taxon>
        <taxon>Poaceae</taxon>
        <taxon>PACMAD clade</taxon>
        <taxon>Panicoideae</taxon>
        <taxon>Andropogonodae</taxon>
        <taxon>Andropogoneae</taxon>
        <taxon>Sorghinae</taxon>
        <taxon>Sorghum</taxon>
    </lineage>
</organism>
<dbReference type="GO" id="GO:0010333">
    <property type="term" value="F:terpene synthase activity"/>
    <property type="evidence" value="ECO:0000318"/>
    <property type="project" value="GO_Central"/>
</dbReference>
<dbReference type="FunCoup" id="A0A1B6QN20">
    <property type="interactions" value="205"/>
</dbReference>
<keyword evidence="3" id="KW-0479">Metal-binding</keyword>
<dbReference type="InterPro" id="IPR044814">
    <property type="entry name" value="Terpene_cyclase_plant_C1"/>
</dbReference>
<dbReference type="CDD" id="cd00684">
    <property type="entry name" value="Terpene_cyclase_plant_C1"/>
    <property type="match status" value="1"/>
</dbReference>
<evidence type="ECO:0000256" key="3">
    <source>
        <dbReference type="ARBA" id="ARBA00022723"/>
    </source>
</evidence>
<name>A0A1B6QN20_SORBI</name>
<comment type="cofactor">
    <cofactor evidence="2">
        <name>Mg(2+)</name>
        <dbReference type="ChEBI" id="CHEBI:18420"/>
    </cofactor>
</comment>
<dbReference type="EMBL" id="CM000760">
    <property type="protein sequence ID" value="KXG39311.1"/>
    <property type="molecule type" value="Genomic_DNA"/>
</dbReference>